<dbReference type="STRING" id="1224163.B841_01625"/>
<keyword evidence="2" id="KW-1185">Reference proteome</keyword>
<protein>
    <submittedName>
        <fullName evidence="1">Uncharacterized protein</fullName>
    </submittedName>
</protein>
<accession>S5TGK3</accession>
<dbReference type="eggNOG" id="COG3714">
    <property type="taxonomic scope" value="Bacteria"/>
</dbReference>
<reference evidence="1 2" key="1">
    <citation type="submission" date="2012-11" db="EMBL/GenBank/DDBJ databases">
        <title>The complete genome sequence of Corynebacterium maris Coryn-1 (=DSM 45190).</title>
        <authorList>
            <person name="Schaffert L."/>
            <person name="Albersmeier A."/>
            <person name="Kalinowski J."/>
            <person name="Ruckert C."/>
        </authorList>
    </citation>
    <scope>NUCLEOTIDE SEQUENCE [LARGE SCALE GENOMIC DNA]</scope>
    <source>
        <strain evidence="2">Coryn-1</strain>
    </source>
</reference>
<evidence type="ECO:0000313" key="1">
    <source>
        <dbReference type="EMBL" id="AGS33808.1"/>
    </source>
</evidence>
<evidence type="ECO:0000313" key="2">
    <source>
        <dbReference type="Proteomes" id="UP000015388"/>
    </source>
</evidence>
<dbReference type="Proteomes" id="UP000015388">
    <property type="component" value="Chromosome"/>
</dbReference>
<dbReference type="OrthoDB" id="4425753at2"/>
<dbReference type="PATRIC" id="fig|1224163.3.peg.328"/>
<organism evidence="1 2">
    <name type="scientific">Corynebacterium maris DSM 45190</name>
    <dbReference type="NCBI Taxonomy" id="1224163"/>
    <lineage>
        <taxon>Bacteria</taxon>
        <taxon>Bacillati</taxon>
        <taxon>Actinomycetota</taxon>
        <taxon>Actinomycetes</taxon>
        <taxon>Mycobacteriales</taxon>
        <taxon>Corynebacteriaceae</taxon>
        <taxon>Corynebacterium</taxon>
    </lineage>
</organism>
<dbReference type="RefSeq" id="WP_020933743.1">
    <property type="nucleotide sequence ID" value="NC_021915.1"/>
</dbReference>
<dbReference type="KEGG" id="cmd:B841_01625"/>
<name>S5TGK3_9CORY</name>
<dbReference type="AlphaFoldDB" id="S5TGK3"/>
<dbReference type="HOGENOM" id="CLU_100512_1_0_11"/>
<sequence length="249" mass="25529">MQQSELGDTLVSEFLDRTYRGIESTIASLAAARTEPERLAFVALNDATTLATVFGWRKVLSVTQPLTLPMLLGTVARTTRPLPEKALLASALTGATAAQTGKRIDPDNPTGVATVGAAAQHAGYGLAVRGAYDVAPSGVGVALRGGLVAAGLGLAAWRNRAILPATVAGGAALVYANELANDPKIRRGNAHAEGLGHGANLVLAAEALTLVRATLLKGRRGIGARLVEATATSLSNLGQMLIVDGVARR</sequence>
<proteinExistence type="predicted"/>
<dbReference type="EMBL" id="CP003924">
    <property type="protein sequence ID" value="AGS33808.1"/>
    <property type="molecule type" value="Genomic_DNA"/>
</dbReference>
<gene>
    <name evidence="1" type="ORF">B841_01625</name>
</gene>